<evidence type="ECO:0000313" key="3">
    <source>
        <dbReference type="Proteomes" id="UP000321638"/>
    </source>
</evidence>
<keyword evidence="3" id="KW-1185">Reference proteome</keyword>
<gene>
    <name evidence="2" type="ORF">FHP25_08690</name>
</gene>
<name>A0A5C8PR33_9HYPH</name>
<sequence length="232" mass="25458">MVFVDERELRTWPAVAVRAMKSAGLLAAAAPARSVVCPGCERQCTMPVHVMPEMGTAPNAFVVCDKRSDINRVAIEPDVLTRWQASGEAVAAMLARLLRLRRRGGVGSPAKHWEVGVFRGPKRSRDLVLIADGELKLEIAGHSVAVAEVLTLRGTGFRIAAGKLIDFVDHPRSGVGRDQSAQETDQRIIARMNELKPHRRDFRKAVAAEEGISPSRVGQRVQRAKKRGWSET</sequence>
<dbReference type="AlphaFoldDB" id="A0A5C8PR33"/>
<protein>
    <submittedName>
        <fullName evidence="2">Uncharacterized protein</fullName>
    </submittedName>
</protein>
<comment type="caution">
    <text evidence="2">The sequence shown here is derived from an EMBL/GenBank/DDBJ whole genome shotgun (WGS) entry which is preliminary data.</text>
</comment>
<organism evidence="2 3">
    <name type="scientific">Vineibacter terrae</name>
    <dbReference type="NCBI Taxonomy" id="2586908"/>
    <lineage>
        <taxon>Bacteria</taxon>
        <taxon>Pseudomonadati</taxon>
        <taxon>Pseudomonadota</taxon>
        <taxon>Alphaproteobacteria</taxon>
        <taxon>Hyphomicrobiales</taxon>
        <taxon>Vineibacter</taxon>
    </lineage>
</organism>
<reference evidence="2 3" key="1">
    <citation type="submission" date="2019-06" db="EMBL/GenBank/DDBJ databases">
        <title>New taxonomy in bacterial strain CC-CFT640, isolated from vineyard.</title>
        <authorList>
            <person name="Lin S.-Y."/>
            <person name="Tsai C.-F."/>
            <person name="Young C.-C."/>
        </authorList>
    </citation>
    <scope>NUCLEOTIDE SEQUENCE [LARGE SCALE GENOMIC DNA]</scope>
    <source>
        <strain evidence="2 3">CC-CFT640</strain>
    </source>
</reference>
<evidence type="ECO:0000256" key="1">
    <source>
        <dbReference type="SAM" id="MobiDB-lite"/>
    </source>
</evidence>
<dbReference type="EMBL" id="VDUZ01000007">
    <property type="protein sequence ID" value="TXL78255.1"/>
    <property type="molecule type" value="Genomic_DNA"/>
</dbReference>
<evidence type="ECO:0000313" key="2">
    <source>
        <dbReference type="EMBL" id="TXL78255.1"/>
    </source>
</evidence>
<proteinExistence type="predicted"/>
<dbReference type="Proteomes" id="UP000321638">
    <property type="component" value="Unassembled WGS sequence"/>
</dbReference>
<feature type="compositionally biased region" description="Basic residues" evidence="1">
    <location>
        <begin position="222"/>
        <end position="232"/>
    </location>
</feature>
<dbReference type="RefSeq" id="WP_147846524.1">
    <property type="nucleotide sequence ID" value="NZ_VDUZ01000007.1"/>
</dbReference>
<feature type="region of interest" description="Disordered" evidence="1">
    <location>
        <begin position="206"/>
        <end position="232"/>
    </location>
</feature>
<accession>A0A5C8PR33</accession>